<feature type="transmembrane region" description="Helical" evidence="1">
    <location>
        <begin position="94"/>
        <end position="116"/>
    </location>
</feature>
<feature type="transmembrane region" description="Helical" evidence="1">
    <location>
        <begin position="190"/>
        <end position="210"/>
    </location>
</feature>
<dbReference type="NCBIfam" id="NF041043">
    <property type="entry name" value="BPSS1780_fam"/>
    <property type="match status" value="1"/>
</dbReference>
<feature type="transmembrane region" description="Helical" evidence="1">
    <location>
        <begin position="149"/>
        <end position="170"/>
    </location>
</feature>
<dbReference type="EMBL" id="JBEWZI010000003">
    <property type="protein sequence ID" value="MET7013283.1"/>
    <property type="molecule type" value="Genomic_DNA"/>
</dbReference>
<feature type="transmembrane region" description="Helical" evidence="1">
    <location>
        <begin position="216"/>
        <end position="237"/>
    </location>
</feature>
<dbReference type="Proteomes" id="UP001549691">
    <property type="component" value="Unassembled WGS sequence"/>
</dbReference>
<feature type="transmembrane region" description="Helical" evidence="1">
    <location>
        <begin position="21"/>
        <end position="46"/>
    </location>
</feature>
<keyword evidence="1" id="KW-0812">Transmembrane</keyword>
<comment type="caution">
    <text evidence="2">The sequence shown here is derived from an EMBL/GenBank/DDBJ whole genome shotgun (WGS) entry which is preliminary data.</text>
</comment>
<evidence type="ECO:0000313" key="3">
    <source>
        <dbReference type="Proteomes" id="UP001549691"/>
    </source>
</evidence>
<keyword evidence="1" id="KW-0472">Membrane</keyword>
<keyword evidence="3" id="KW-1185">Reference proteome</keyword>
<dbReference type="RefSeq" id="WP_354599747.1">
    <property type="nucleotide sequence ID" value="NZ_JBEWZI010000003.1"/>
</dbReference>
<gene>
    <name evidence="2" type="ORF">ABXR19_03715</name>
</gene>
<organism evidence="2 3">
    <name type="scientific">Uliginosibacterium flavum</name>
    <dbReference type="NCBI Taxonomy" id="1396831"/>
    <lineage>
        <taxon>Bacteria</taxon>
        <taxon>Pseudomonadati</taxon>
        <taxon>Pseudomonadota</taxon>
        <taxon>Betaproteobacteria</taxon>
        <taxon>Rhodocyclales</taxon>
        <taxon>Zoogloeaceae</taxon>
        <taxon>Uliginosibacterium</taxon>
    </lineage>
</organism>
<proteinExistence type="predicted"/>
<feature type="transmembrane region" description="Helical" evidence="1">
    <location>
        <begin position="52"/>
        <end position="73"/>
    </location>
</feature>
<name>A0ABV2TH79_9RHOO</name>
<evidence type="ECO:0000313" key="2">
    <source>
        <dbReference type="EMBL" id="MET7013283.1"/>
    </source>
</evidence>
<sequence>MQANKFPARRGWVWLQAGFALWRSAPLALTGSAMTMLMCLLLTMMIPGIGPLLALLLVFPLQVGMFLVCSSWAQNHSAHPKLLFACFTKQRFPGLLALTGINFLGMLLCFMLAVMVCNFDLGSFTELAAKGSTELPPALQAQLERVVRWTSLFFIPLQLASFFAAPLMALQRTPLIKALFFSFVACWRNLGALLVMQLILGLLGILIQLLASVLGLLFGIGLMVLVPVLCATLYSCARDIFGEWPTA</sequence>
<protein>
    <submittedName>
        <fullName evidence="2">BPSS1780 family membrane protein</fullName>
    </submittedName>
</protein>
<dbReference type="InterPro" id="IPR047798">
    <property type="entry name" value="BPSS1780-like"/>
</dbReference>
<evidence type="ECO:0000256" key="1">
    <source>
        <dbReference type="SAM" id="Phobius"/>
    </source>
</evidence>
<accession>A0ABV2TH79</accession>
<keyword evidence="1" id="KW-1133">Transmembrane helix</keyword>
<reference evidence="2 3" key="1">
    <citation type="submission" date="2024-07" db="EMBL/GenBank/DDBJ databases">
        <title>Uliginosibacterium flavum JJ3220;KACC:17644.</title>
        <authorList>
            <person name="Kim M.K."/>
        </authorList>
    </citation>
    <scope>NUCLEOTIDE SEQUENCE [LARGE SCALE GENOMIC DNA]</scope>
    <source>
        <strain evidence="2 3">KACC:17644</strain>
    </source>
</reference>